<reference evidence="4 5" key="1">
    <citation type="submission" date="2024-05" db="EMBL/GenBank/DDBJ databases">
        <title>A draft genome resource for the thread blight pathogen Marasmius tenuissimus strain MS-2.</title>
        <authorList>
            <person name="Yulfo-Soto G.E."/>
            <person name="Baruah I.K."/>
            <person name="Amoako-Attah I."/>
            <person name="Bukari Y."/>
            <person name="Meinhardt L.W."/>
            <person name="Bailey B.A."/>
            <person name="Cohen S.P."/>
        </authorList>
    </citation>
    <scope>NUCLEOTIDE SEQUENCE [LARGE SCALE GENOMIC DNA]</scope>
    <source>
        <strain evidence="4 5">MS-2</strain>
    </source>
</reference>
<keyword evidence="5" id="KW-1185">Reference proteome</keyword>
<dbReference type="PANTHER" id="PTHR11764">
    <property type="entry name" value="TERPENE CYCLASE/MUTASE FAMILY MEMBER"/>
    <property type="match status" value="1"/>
</dbReference>
<dbReference type="SUPFAM" id="SSF48239">
    <property type="entry name" value="Terpenoid cyclases/Protein prenyltransferases"/>
    <property type="match status" value="2"/>
</dbReference>
<dbReference type="PANTHER" id="PTHR11764:SF20">
    <property type="entry name" value="LANOSTEROL SYNTHASE"/>
    <property type="match status" value="1"/>
</dbReference>
<keyword evidence="4" id="KW-0413">Isomerase</keyword>
<dbReference type="EMBL" id="JBBXMP010000251">
    <property type="protein sequence ID" value="KAL0059074.1"/>
    <property type="molecule type" value="Genomic_DNA"/>
</dbReference>
<evidence type="ECO:0000256" key="1">
    <source>
        <dbReference type="ARBA" id="ARBA00009755"/>
    </source>
</evidence>
<evidence type="ECO:0000256" key="2">
    <source>
        <dbReference type="ARBA" id="ARBA00022737"/>
    </source>
</evidence>
<gene>
    <name evidence="4" type="primary">ERG7_2</name>
    <name evidence="4" type="ORF">AAF712_014205</name>
</gene>
<dbReference type="InterPro" id="IPR032696">
    <property type="entry name" value="SQ_cyclase_C"/>
</dbReference>
<evidence type="ECO:0000313" key="5">
    <source>
        <dbReference type="Proteomes" id="UP001437256"/>
    </source>
</evidence>
<dbReference type="InterPro" id="IPR008930">
    <property type="entry name" value="Terpenoid_cyclase/PrenylTrfase"/>
</dbReference>
<dbReference type="GO" id="GO:0000250">
    <property type="term" value="F:lanosterol synthase activity"/>
    <property type="evidence" value="ECO:0007669"/>
    <property type="project" value="UniProtKB-EC"/>
</dbReference>
<sequence length="320" mass="36417">MRPRSFYSIEWPKERNNVAKVDIYAPHSPLYNFLSDILYVYEQCPVPPLRQAAIDQAYHLIIAEDENTGYQGIAPLSKMFNASARFSRQGSQSEAYKPHAEMRADFMWQGPEGMRVSGTNGSQLWDAAFMAQALVDTKLAETKSNQDNVLRLLKWLDEAQMLSEPKHPDITYRESTKGAWGFSTKTQGFTVSDCTAEALKAIIYLQRLDFAPRRVSKERLCWAIDLLLSLQNSNGGVASYELIRAPRWIESLNPAEIFENTLVDSCHIECTTSVMTALSVFKKEYPHYRTKEITRAVEKGISFIRKAQTSEGGWYGFWGI</sequence>
<comment type="similarity">
    <text evidence="1">Belongs to the terpene cyclase/mutase family.</text>
</comment>
<protein>
    <submittedName>
        <fullName evidence="4">Lanosterol synthase (Oxidosqualene--lanosterol cyclase)</fullName>
        <ecNumber evidence="4">5.4.99.7</ecNumber>
    </submittedName>
</protein>
<organism evidence="4 5">
    <name type="scientific">Marasmius tenuissimus</name>
    <dbReference type="NCBI Taxonomy" id="585030"/>
    <lineage>
        <taxon>Eukaryota</taxon>
        <taxon>Fungi</taxon>
        <taxon>Dikarya</taxon>
        <taxon>Basidiomycota</taxon>
        <taxon>Agaricomycotina</taxon>
        <taxon>Agaricomycetes</taxon>
        <taxon>Agaricomycetidae</taxon>
        <taxon>Agaricales</taxon>
        <taxon>Marasmiineae</taxon>
        <taxon>Marasmiaceae</taxon>
        <taxon>Marasmius</taxon>
    </lineage>
</organism>
<name>A0ABR2ZCX7_9AGAR</name>
<dbReference type="Proteomes" id="UP001437256">
    <property type="component" value="Unassembled WGS sequence"/>
</dbReference>
<proteinExistence type="inferred from homology"/>
<feature type="domain" description="Squalene cyclase C-terminal" evidence="3">
    <location>
        <begin position="122"/>
        <end position="320"/>
    </location>
</feature>
<dbReference type="Gene3D" id="1.50.10.20">
    <property type="match status" value="1"/>
</dbReference>
<dbReference type="EC" id="5.4.99.7" evidence="4"/>
<evidence type="ECO:0000259" key="3">
    <source>
        <dbReference type="Pfam" id="PF13243"/>
    </source>
</evidence>
<comment type="caution">
    <text evidence="4">The sequence shown here is derived from an EMBL/GenBank/DDBJ whole genome shotgun (WGS) entry which is preliminary data.</text>
</comment>
<evidence type="ECO:0000313" key="4">
    <source>
        <dbReference type="EMBL" id="KAL0059074.1"/>
    </source>
</evidence>
<dbReference type="InterPro" id="IPR018333">
    <property type="entry name" value="Squalene_cyclase"/>
</dbReference>
<keyword evidence="2" id="KW-0677">Repeat</keyword>
<dbReference type="Pfam" id="PF13243">
    <property type="entry name" value="SQHop_cyclase_C"/>
    <property type="match status" value="1"/>
</dbReference>
<accession>A0ABR2ZCX7</accession>